<accession>A0AAV2PVN8</accession>
<dbReference type="Proteomes" id="UP001497623">
    <property type="component" value="Unassembled WGS sequence"/>
</dbReference>
<protein>
    <submittedName>
        <fullName evidence="1">Uncharacterized protein</fullName>
    </submittedName>
</protein>
<gene>
    <name evidence="1" type="ORF">MNOR_LOCUS5271</name>
</gene>
<sequence length="117" mass="13376">LHNTINIWAPSNLEERLYGLCRLQGGTSLGHYGSSHRSERHQKNDKITKKRVEKFALSWRTLLQENDICTGNNPSFEDPNLCAGKNEETLEKFRNKCRVSIEQAAPHIDVETKNGEI</sequence>
<proteinExistence type="predicted"/>
<evidence type="ECO:0000313" key="2">
    <source>
        <dbReference type="Proteomes" id="UP001497623"/>
    </source>
</evidence>
<keyword evidence="2" id="KW-1185">Reference proteome</keyword>
<dbReference type="AlphaFoldDB" id="A0AAV2PVN8"/>
<feature type="non-terminal residue" evidence="1">
    <location>
        <position position="117"/>
    </location>
</feature>
<dbReference type="EMBL" id="CAXKWB010002013">
    <property type="protein sequence ID" value="CAL4066024.1"/>
    <property type="molecule type" value="Genomic_DNA"/>
</dbReference>
<organism evidence="1 2">
    <name type="scientific">Meganyctiphanes norvegica</name>
    <name type="common">Northern krill</name>
    <name type="synonym">Thysanopoda norvegica</name>
    <dbReference type="NCBI Taxonomy" id="48144"/>
    <lineage>
        <taxon>Eukaryota</taxon>
        <taxon>Metazoa</taxon>
        <taxon>Ecdysozoa</taxon>
        <taxon>Arthropoda</taxon>
        <taxon>Crustacea</taxon>
        <taxon>Multicrustacea</taxon>
        <taxon>Malacostraca</taxon>
        <taxon>Eumalacostraca</taxon>
        <taxon>Eucarida</taxon>
        <taxon>Euphausiacea</taxon>
        <taxon>Euphausiidae</taxon>
        <taxon>Meganyctiphanes</taxon>
    </lineage>
</organism>
<feature type="non-terminal residue" evidence="1">
    <location>
        <position position="1"/>
    </location>
</feature>
<reference evidence="1 2" key="1">
    <citation type="submission" date="2024-05" db="EMBL/GenBank/DDBJ databases">
        <authorList>
            <person name="Wallberg A."/>
        </authorList>
    </citation>
    <scope>NUCLEOTIDE SEQUENCE [LARGE SCALE GENOMIC DNA]</scope>
</reference>
<comment type="caution">
    <text evidence="1">The sequence shown here is derived from an EMBL/GenBank/DDBJ whole genome shotgun (WGS) entry which is preliminary data.</text>
</comment>
<name>A0AAV2PVN8_MEGNR</name>
<evidence type="ECO:0000313" key="1">
    <source>
        <dbReference type="EMBL" id="CAL4066024.1"/>
    </source>
</evidence>